<keyword evidence="2" id="KW-1185">Reference proteome</keyword>
<gene>
    <name evidence="1" type="ORF">H8B17_15570</name>
</gene>
<dbReference type="InterPro" id="IPR036291">
    <property type="entry name" value="NAD(P)-bd_dom_sf"/>
</dbReference>
<dbReference type="Proteomes" id="UP000606494">
    <property type="component" value="Unassembled WGS sequence"/>
</dbReference>
<dbReference type="InterPro" id="IPR002347">
    <property type="entry name" value="SDR_fam"/>
</dbReference>
<dbReference type="Pfam" id="PF00106">
    <property type="entry name" value="adh_short"/>
    <property type="match status" value="1"/>
</dbReference>
<dbReference type="SUPFAM" id="SSF51735">
    <property type="entry name" value="NAD(P)-binding Rossmann-fold domains"/>
    <property type="match status" value="1"/>
</dbReference>
<dbReference type="RefSeq" id="WP_190310140.1">
    <property type="nucleotide sequence ID" value="NZ_JACNYK010000004.1"/>
</dbReference>
<accession>A0ABR7Y6S8</accession>
<reference evidence="1 2" key="1">
    <citation type="submission" date="2020-08" db="EMBL/GenBank/DDBJ databases">
        <title>Sphingobacterium sp. DN00404 isolated from aquaculture water.</title>
        <authorList>
            <person name="Zhang M."/>
        </authorList>
    </citation>
    <scope>NUCLEOTIDE SEQUENCE [LARGE SCALE GENOMIC DNA]</scope>
    <source>
        <strain evidence="1 2">KCTC 32294</strain>
    </source>
</reference>
<dbReference type="Gene3D" id="3.40.50.720">
    <property type="entry name" value="NAD(P)-binding Rossmann-like Domain"/>
    <property type="match status" value="1"/>
</dbReference>
<dbReference type="EMBL" id="JACNYK010000004">
    <property type="protein sequence ID" value="MBD1427001.1"/>
    <property type="molecule type" value="Genomic_DNA"/>
</dbReference>
<comment type="caution">
    <text evidence="1">The sequence shown here is derived from an EMBL/GenBank/DDBJ whole genome shotgun (WGS) entry which is preliminary data.</text>
</comment>
<evidence type="ECO:0000313" key="2">
    <source>
        <dbReference type="Proteomes" id="UP000606494"/>
    </source>
</evidence>
<protein>
    <submittedName>
        <fullName evidence="1">SDR family NAD(P)-dependent oxidoreductase</fullName>
    </submittedName>
</protein>
<organism evidence="1 2">
    <name type="scientific">Sphingobacterium arenae</name>
    <dbReference type="NCBI Taxonomy" id="1280598"/>
    <lineage>
        <taxon>Bacteria</taxon>
        <taxon>Pseudomonadati</taxon>
        <taxon>Bacteroidota</taxon>
        <taxon>Sphingobacteriia</taxon>
        <taxon>Sphingobacteriales</taxon>
        <taxon>Sphingobacteriaceae</taxon>
        <taxon>Sphingobacterium</taxon>
    </lineage>
</organism>
<proteinExistence type="predicted"/>
<evidence type="ECO:0000313" key="1">
    <source>
        <dbReference type="EMBL" id="MBD1427001.1"/>
    </source>
</evidence>
<name>A0ABR7Y6S8_9SPHI</name>
<sequence>MHKKVIIITGAAVGLGLAAAQEFATRGAKQVLVDYNKGAFR</sequence>